<evidence type="ECO:0000313" key="1">
    <source>
        <dbReference type="EMBL" id="NRQ41723.1"/>
    </source>
</evidence>
<keyword evidence="2" id="KW-1185">Reference proteome</keyword>
<organism evidence="1 2">
    <name type="scientific">Rheinheimera lutimaris</name>
    <dbReference type="NCBI Taxonomy" id="2740584"/>
    <lineage>
        <taxon>Bacteria</taxon>
        <taxon>Pseudomonadati</taxon>
        <taxon>Pseudomonadota</taxon>
        <taxon>Gammaproteobacteria</taxon>
        <taxon>Chromatiales</taxon>
        <taxon>Chromatiaceae</taxon>
        <taxon>Rheinheimera</taxon>
    </lineage>
</organism>
<name>A0A7Y5ANR5_9GAMM</name>
<dbReference type="Proteomes" id="UP000523161">
    <property type="component" value="Unassembled WGS sequence"/>
</dbReference>
<sequence length="439" mass="49473">MRNQASNSPADSVFMRELKRVLNSLSTPASALSLVSIAADFFRATHSSVTPPTAMAELSFLAEKILQLTEGQNNAETLTRSARLLGILQLTVPKSKRRWREVQFGYKALYRAALSLRLLQHMLTQQLLNDPWIEQHYAQRDAKDPQCPFRLNVQLPLVMAVLLLDVGMLHPKALAVLAGNNGTLDPQRALQSEERHQLLQLSTTARQHFFSLALAVVRFRSNNKQEQQLDMAQQQQRLDFTERLLAAAGDPNSAVGSLLKVPQVYSSIVLPGRQRFAYEALPKATLLLKDAVKRGELNALYTGHLLKITGVFPQGFGVAFIPAQTDLSVQEKYELAIVNQLYPAKAEEPLCRVVSRNLQYRRGGHNSCISVANNLYFKPARDRLAIMPPQRLQEILAGLSADFEPGQLRRFIPRCWHPEQFFSQSEHQNLWNNAPQRQN</sequence>
<dbReference type="AlphaFoldDB" id="A0A7Y5ANR5"/>
<accession>A0A7Y5ANR5</accession>
<protein>
    <submittedName>
        <fullName evidence="1">Uncharacterized protein</fullName>
    </submittedName>
</protein>
<comment type="caution">
    <text evidence="1">The sequence shown here is derived from an EMBL/GenBank/DDBJ whole genome shotgun (WGS) entry which is preliminary data.</text>
</comment>
<proteinExistence type="predicted"/>
<evidence type="ECO:0000313" key="2">
    <source>
        <dbReference type="Proteomes" id="UP000523161"/>
    </source>
</evidence>
<dbReference type="RefSeq" id="WP_173499973.1">
    <property type="nucleotide sequence ID" value="NZ_JABSOD010000003.1"/>
</dbReference>
<dbReference type="EMBL" id="JABSOD010000003">
    <property type="protein sequence ID" value="NRQ41723.1"/>
    <property type="molecule type" value="Genomic_DNA"/>
</dbReference>
<reference evidence="1 2" key="1">
    <citation type="submission" date="2020-06" db="EMBL/GenBank/DDBJ databases">
        <title>Rheinheimera sp. nov., a marine bacterium isolated from coastal.</title>
        <authorList>
            <person name="Yu Q."/>
            <person name="Qi Y."/>
            <person name="Pu J."/>
        </authorList>
    </citation>
    <scope>NUCLEOTIDE SEQUENCE [LARGE SCALE GENOMIC DNA]</scope>
    <source>
        <strain evidence="1 2">YQF-2</strain>
    </source>
</reference>
<gene>
    <name evidence="1" type="ORF">HRH59_03950</name>
</gene>